<organism evidence="6">
    <name type="scientific">hydrothermal vent metagenome</name>
    <dbReference type="NCBI Taxonomy" id="652676"/>
    <lineage>
        <taxon>unclassified sequences</taxon>
        <taxon>metagenomes</taxon>
        <taxon>ecological metagenomes</taxon>
    </lineage>
</organism>
<evidence type="ECO:0000256" key="2">
    <source>
        <dbReference type="ARBA" id="ARBA00038560"/>
    </source>
</evidence>
<dbReference type="GO" id="GO:0009288">
    <property type="term" value="C:bacterial-type flagellum"/>
    <property type="evidence" value="ECO:0007669"/>
    <property type="project" value="TreeGrafter"/>
</dbReference>
<keyword evidence="6" id="KW-0966">Cell projection</keyword>
<dbReference type="PANTHER" id="PTHR30435:SF18">
    <property type="entry name" value="FLAGELLAR BASAL-BODY ROD PROTEIN FLGF"/>
    <property type="match status" value="1"/>
</dbReference>
<dbReference type="NCBIfam" id="TIGR03506">
    <property type="entry name" value="FlgEFG_subfam"/>
    <property type="match status" value="1"/>
</dbReference>
<dbReference type="PANTHER" id="PTHR30435">
    <property type="entry name" value="FLAGELLAR PROTEIN"/>
    <property type="match status" value="1"/>
</dbReference>
<dbReference type="AlphaFoldDB" id="A0A3B0YXF3"/>
<sequence length="246" mass="25588">MDRAVFVAASVGKQLLRSQVVNSNNLANANTIGFQADLAGFRTMMVDGPGFASRSFAFAESLGVSGAKGTIQPTGRSLDLAVNGDGWIAVQAPDGSEGYTRAGSLKINLNGQLTTAGGLPVLGSGGPIVIPEYETLEIAGDGTVSVKPIGQQPSTVAEVSRIKVVSPPHADLEKGDDGLLHMRDGSEAEPSTTVSLISGSLENSNVNGVEMMTNMISLARQYEMSIKIMSTVKEMDEKATSLMNLG</sequence>
<reference evidence="6" key="1">
    <citation type="submission" date="2018-06" db="EMBL/GenBank/DDBJ databases">
        <authorList>
            <person name="Zhirakovskaya E."/>
        </authorList>
    </citation>
    <scope>NUCLEOTIDE SEQUENCE</scope>
</reference>
<feature type="domain" description="Flagellar basal-body/hook protein C-terminal" evidence="4">
    <location>
        <begin position="198"/>
        <end position="242"/>
    </location>
</feature>
<keyword evidence="6" id="KW-0282">Flagellum</keyword>
<dbReference type="Pfam" id="PF22692">
    <property type="entry name" value="LlgE_F_G_D1"/>
    <property type="match status" value="1"/>
</dbReference>
<accession>A0A3B0YXF3</accession>
<comment type="similarity">
    <text evidence="1">Belongs to the flagella basal body rod proteins family.</text>
</comment>
<evidence type="ECO:0000256" key="3">
    <source>
        <dbReference type="ARBA" id="ARBA00040228"/>
    </source>
</evidence>
<name>A0A3B0YXF3_9ZZZZ</name>
<dbReference type="InterPro" id="IPR037925">
    <property type="entry name" value="FlgE/F/G-like"/>
</dbReference>
<evidence type="ECO:0000259" key="5">
    <source>
        <dbReference type="Pfam" id="PF22692"/>
    </source>
</evidence>
<dbReference type="EMBL" id="UOFN01000019">
    <property type="protein sequence ID" value="VAW73584.1"/>
    <property type="molecule type" value="Genomic_DNA"/>
</dbReference>
<dbReference type="NCBIfam" id="NF009280">
    <property type="entry name" value="PRK12640.1"/>
    <property type="match status" value="1"/>
</dbReference>
<gene>
    <name evidence="6" type="ORF">MNBD_GAMMA15-2219</name>
</gene>
<evidence type="ECO:0000259" key="4">
    <source>
        <dbReference type="Pfam" id="PF06429"/>
    </source>
</evidence>
<dbReference type="InterPro" id="IPR010930">
    <property type="entry name" value="Flg_bb/hook_C_dom"/>
</dbReference>
<comment type="subunit">
    <text evidence="2">The basal body constitutes a major portion of the flagellar organelle and consists of five rings (E,L,P,S, and M) mounted on a central rod. The rod consists of about 26 subunits of FlgG in the distal portion, and FlgB, FlgC and FlgF are thought to build up the proximal portion of the rod with about 6 subunits each.</text>
</comment>
<proteinExistence type="inferred from homology"/>
<feature type="domain" description="Flagellar hook protein FlgE/F/G-like D1" evidence="5">
    <location>
        <begin position="81"/>
        <end position="146"/>
    </location>
</feature>
<dbReference type="Pfam" id="PF06429">
    <property type="entry name" value="Flg_bbr_C"/>
    <property type="match status" value="1"/>
</dbReference>
<protein>
    <recommendedName>
        <fullName evidence="3">Flagellar basal-body rod protein FlgF</fullName>
    </recommendedName>
</protein>
<evidence type="ECO:0000313" key="6">
    <source>
        <dbReference type="EMBL" id="VAW73584.1"/>
    </source>
</evidence>
<dbReference type="SUPFAM" id="SSF117143">
    <property type="entry name" value="Flagellar hook protein flgE"/>
    <property type="match status" value="1"/>
</dbReference>
<dbReference type="InterPro" id="IPR053967">
    <property type="entry name" value="LlgE_F_G-like_D1"/>
</dbReference>
<keyword evidence="6" id="KW-0969">Cilium</keyword>
<evidence type="ECO:0000256" key="1">
    <source>
        <dbReference type="ARBA" id="ARBA00009677"/>
    </source>
</evidence>
<dbReference type="GO" id="GO:0071978">
    <property type="term" value="P:bacterial-type flagellum-dependent swarming motility"/>
    <property type="evidence" value="ECO:0007669"/>
    <property type="project" value="TreeGrafter"/>
</dbReference>
<dbReference type="InterPro" id="IPR020013">
    <property type="entry name" value="Flagellar_FlgE/F/G"/>
</dbReference>